<evidence type="ECO:0000259" key="2">
    <source>
        <dbReference type="PROSITE" id="PS50812"/>
    </source>
</evidence>
<name>A0A843WP39_COLES</name>
<dbReference type="AlphaFoldDB" id="A0A843WP39"/>
<dbReference type="SUPFAM" id="SSF63748">
    <property type="entry name" value="Tudor/PWWP/MBT"/>
    <property type="match status" value="1"/>
</dbReference>
<dbReference type="Pfam" id="PF00855">
    <property type="entry name" value="PWWP"/>
    <property type="match status" value="1"/>
</dbReference>
<reference evidence="3" key="1">
    <citation type="submission" date="2017-07" db="EMBL/GenBank/DDBJ databases">
        <title>Taro Niue Genome Assembly and Annotation.</title>
        <authorList>
            <person name="Atibalentja N."/>
            <person name="Keating K."/>
            <person name="Fields C.J."/>
        </authorList>
    </citation>
    <scope>NUCLEOTIDE SEQUENCE</scope>
    <source>
        <strain evidence="3">Niue_2</strain>
        <tissue evidence="3">Leaf</tissue>
    </source>
</reference>
<gene>
    <name evidence="3" type="ORF">Taro_038590</name>
</gene>
<dbReference type="Gene3D" id="2.30.30.140">
    <property type="match status" value="1"/>
</dbReference>
<dbReference type="CDD" id="cd05162">
    <property type="entry name" value="PWWP"/>
    <property type="match status" value="1"/>
</dbReference>
<proteinExistence type="predicted"/>
<dbReference type="InterPro" id="IPR000313">
    <property type="entry name" value="PWWP_dom"/>
</dbReference>
<organism evidence="3 4">
    <name type="scientific">Colocasia esculenta</name>
    <name type="common">Wild taro</name>
    <name type="synonym">Arum esculentum</name>
    <dbReference type="NCBI Taxonomy" id="4460"/>
    <lineage>
        <taxon>Eukaryota</taxon>
        <taxon>Viridiplantae</taxon>
        <taxon>Streptophyta</taxon>
        <taxon>Embryophyta</taxon>
        <taxon>Tracheophyta</taxon>
        <taxon>Spermatophyta</taxon>
        <taxon>Magnoliopsida</taxon>
        <taxon>Liliopsida</taxon>
        <taxon>Araceae</taxon>
        <taxon>Aroideae</taxon>
        <taxon>Colocasieae</taxon>
        <taxon>Colocasia</taxon>
    </lineage>
</organism>
<evidence type="ECO:0000256" key="1">
    <source>
        <dbReference type="SAM" id="MobiDB-lite"/>
    </source>
</evidence>
<dbReference type="OrthoDB" id="5964980at2759"/>
<dbReference type="PROSITE" id="PS50812">
    <property type="entry name" value="PWWP"/>
    <property type="match status" value="1"/>
</dbReference>
<dbReference type="Proteomes" id="UP000652761">
    <property type="component" value="Unassembled WGS sequence"/>
</dbReference>
<protein>
    <recommendedName>
        <fullName evidence="2">PWWP domain-containing protein</fullName>
    </recommendedName>
</protein>
<evidence type="ECO:0000313" key="3">
    <source>
        <dbReference type="EMBL" id="MQM05774.1"/>
    </source>
</evidence>
<accession>A0A843WP39</accession>
<dbReference type="EMBL" id="NMUH01003473">
    <property type="protein sequence ID" value="MQM05774.1"/>
    <property type="molecule type" value="Genomic_DNA"/>
</dbReference>
<evidence type="ECO:0000313" key="4">
    <source>
        <dbReference type="Proteomes" id="UP000652761"/>
    </source>
</evidence>
<comment type="caution">
    <text evidence="3">The sequence shown here is derived from an EMBL/GenBank/DDBJ whole genome shotgun (WGS) entry which is preliminary data.</text>
</comment>
<feature type="domain" description="PWWP" evidence="2">
    <location>
        <begin position="246"/>
        <end position="295"/>
    </location>
</feature>
<sequence>MVLRLETPKTPCWWTYNKEEEEELYCDNNFEHRLGNGNDVTAGWPPARPLRAFFCGFLCRRYSREPNGPANCWRGHSSHVAASLLMPRSFFHSPPSVLLSPLRPFCLPTTTRSLSLSVWTWGLGLGESPPFAGAAAPFVTRPPWTGVASPCSPFTYPHPAGNPGARGHAPALALLECSIARDAAQLQGAEVEPAVKNSLFAAYNSSCPSQHGGIPHSSNLSAERLSAIPMKSIVKVTGSLKSHLAPGSVVWAKIGYHEWWPAEVMDKRAALERSNDEWDERLVLIQLYGCYEERSKDTSKAFQDALNQALRRKETTSSSEQSDENSGRSNMLNCHGASDDPINEGNGKRRWKPKVRFDYIIYDLFSFDDIPAWIVRSGWDKLMDDCDRVV</sequence>
<feature type="region of interest" description="Disordered" evidence="1">
    <location>
        <begin position="311"/>
        <end position="346"/>
    </location>
</feature>
<keyword evidence="4" id="KW-1185">Reference proteome</keyword>